<proteinExistence type="predicted"/>
<protein>
    <submittedName>
        <fullName evidence="3">Uncharacterized protein</fullName>
    </submittedName>
</protein>
<evidence type="ECO:0000313" key="4">
    <source>
        <dbReference type="Proteomes" id="UP000663505"/>
    </source>
</evidence>
<dbReference type="Proteomes" id="UP000663505">
    <property type="component" value="Chromosome"/>
</dbReference>
<dbReference type="Pfam" id="PF25838">
    <property type="entry name" value="Apionate_lact_M"/>
    <property type="match status" value="1"/>
</dbReference>
<accession>A0A9X7Z7G0</accession>
<sequence>MSIPERNVSEVRFPRLTTLQGGALTAVVHDAYIRNIRYNGTEVLKGIYFTVRDEMWHEVSPVHTESHFAQQRDSFRVDVHLHYDSPSVGLECLVCIQARAGDTLTYQFSAKATKECKTNRLGLCILHGCELAGQELRVYHTNGKATQGKFPAYISANQPFTDISGLRWMPSHTVYAELKVDGDVFEMEDQRNWSDDSFKTYCTPLHLPKPVIRAAGTLASQQVTLKLQALESTVQLESRSAVHPQSQTRENETATVLVPQRIRCQLPYIGVTVPAAVDGVDLDHLISDSRVDHVHKQLDLAAPDWETTLSNDLTLARKSQLKLALEVDGVGHLQNLHQLLELTSKSGVCLPLTLYCGGGSVTSEHAVQMAQHKLDTLPKRVGICGGTRGHYAQLNRSTICEQHVDSVSFGVSPTVHMRDLLSIVETLNAQRQMVMDIARYMRRDVPIHVGPVTLFPRFNADFVISEDNPVIDADDALYHSNFYAAWMLGSIDALSQTGVFAVTYSHHGMTGDQTTHTTPVYRFLSELQSAARPHVLDTQTSDRGIHCLATKFDDVTKVFLANLTDSERLVNVKFEEAPSNTFAVHQLTTQGMVKLDSDVLKSMVSLYLPSCGTALITTN</sequence>
<organism evidence="3 4">
    <name type="scientific">Alicyclobacillus mengziensis</name>
    <dbReference type="NCBI Taxonomy" id="2931921"/>
    <lineage>
        <taxon>Bacteria</taxon>
        <taxon>Bacillati</taxon>
        <taxon>Bacillota</taxon>
        <taxon>Bacilli</taxon>
        <taxon>Bacillales</taxon>
        <taxon>Alicyclobacillaceae</taxon>
        <taxon>Alicyclobacillus</taxon>
    </lineage>
</organism>
<evidence type="ECO:0000259" key="2">
    <source>
        <dbReference type="Pfam" id="PF25838"/>
    </source>
</evidence>
<evidence type="ECO:0000313" key="3">
    <source>
        <dbReference type="EMBL" id="QSO47315.1"/>
    </source>
</evidence>
<dbReference type="AlphaFoldDB" id="A0A9X7Z7G0"/>
<dbReference type="RefSeq" id="WP_206656670.1">
    <property type="nucleotide sequence ID" value="NZ_CP071182.1"/>
</dbReference>
<name>A0A9X7Z7G0_9BACL</name>
<dbReference type="Pfam" id="PF25837">
    <property type="entry name" value="Apionate_lact_N"/>
    <property type="match status" value="1"/>
</dbReference>
<reference evidence="3 4" key="1">
    <citation type="submission" date="2021-02" db="EMBL/GenBank/DDBJ databases">
        <title>Alicyclobacillus curvatus sp. nov. and Alicyclobacillus mengziensis sp. nov., two acidophilic bacteria isolated from acid mine drainage.</title>
        <authorList>
            <person name="Huang Y."/>
        </authorList>
    </citation>
    <scope>NUCLEOTIDE SEQUENCE [LARGE SCALE GENOMIC DNA]</scope>
    <source>
        <strain evidence="3 4">S30H14</strain>
    </source>
</reference>
<dbReference type="EMBL" id="CP071182">
    <property type="protein sequence ID" value="QSO47315.1"/>
    <property type="molecule type" value="Genomic_DNA"/>
</dbReference>
<feature type="domain" description="D-apionate lactonase N-terminal" evidence="1">
    <location>
        <begin position="14"/>
        <end position="228"/>
    </location>
</feature>
<feature type="domain" description="D-apionate lactonase TIM barrel" evidence="2">
    <location>
        <begin position="285"/>
        <end position="529"/>
    </location>
</feature>
<keyword evidence="4" id="KW-1185">Reference proteome</keyword>
<dbReference type="InterPro" id="IPR058788">
    <property type="entry name" value="ApnL_N"/>
</dbReference>
<dbReference type="InterPro" id="IPR058787">
    <property type="entry name" value="ApnL_M"/>
</dbReference>
<gene>
    <name evidence="3" type="ORF">JZ786_23495</name>
</gene>
<dbReference type="KEGG" id="afx:JZ786_23495"/>
<evidence type="ECO:0000259" key="1">
    <source>
        <dbReference type="Pfam" id="PF25837"/>
    </source>
</evidence>